<dbReference type="InterPro" id="IPR001347">
    <property type="entry name" value="SIS_dom"/>
</dbReference>
<proteinExistence type="predicted"/>
<evidence type="ECO:0000313" key="3">
    <source>
        <dbReference type="Proteomes" id="UP001597097"/>
    </source>
</evidence>
<feature type="domain" description="SIS" evidence="1">
    <location>
        <begin position="2"/>
        <end position="64"/>
    </location>
</feature>
<dbReference type="EMBL" id="JBHUCM010000064">
    <property type="protein sequence ID" value="MFD1546302.1"/>
    <property type="molecule type" value="Genomic_DNA"/>
</dbReference>
<keyword evidence="3" id="KW-1185">Reference proteome</keyword>
<dbReference type="Pfam" id="PF13580">
    <property type="entry name" value="SIS_2"/>
    <property type="match status" value="1"/>
</dbReference>
<comment type="caution">
    <text evidence="2">The sequence shown here is derived from an EMBL/GenBank/DDBJ whole genome shotgun (WGS) entry which is preliminary data.</text>
</comment>
<dbReference type="Proteomes" id="UP001597097">
    <property type="component" value="Unassembled WGS sequence"/>
</dbReference>
<evidence type="ECO:0000259" key="1">
    <source>
        <dbReference type="Pfam" id="PF13580"/>
    </source>
</evidence>
<reference evidence="3" key="1">
    <citation type="journal article" date="2019" name="Int. J. Syst. Evol. Microbiol.">
        <title>The Global Catalogue of Microorganisms (GCM) 10K type strain sequencing project: providing services to taxonomists for standard genome sequencing and annotation.</title>
        <authorList>
            <consortium name="The Broad Institute Genomics Platform"/>
            <consortium name="The Broad Institute Genome Sequencing Center for Infectious Disease"/>
            <person name="Wu L."/>
            <person name="Ma J."/>
        </authorList>
    </citation>
    <scope>NUCLEOTIDE SEQUENCE [LARGE SCALE GENOMIC DNA]</scope>
    <source>
        <strain evidence="3">CGMCC 1.15399</strain>
    </source>
</reference>
<organism evidence="2 3">
    <name type="scientific">Nonomuraea guangzhouensis</name>
    <dbReference type="NCBI Taxonomy" id="1291555"/>
    <lineage>
        <taxon>Bacteria</taxon>
        <taxon>Bacillati</taxon>
        <taxon>Actinomycetota</taxon>
        <taxon>Actinomycetes</taxon>
        <taxon>Streptosporangiales</taxon>
        <taxon>Streptosporangiaceae</taxon>
        <taxon>Nonomuraea</taxon>
    </lineage>
</organism>
<gene>
    <name evidence="2" type="ORF">ACFSJ0_55360</name>
</gene>
<protein>
    <submittedName>
        <fullName evidence="2">SIS domain-containing protein</fullName>
    </submittedName>
</protein>
<evidence type="ECO:0000313" key="2">
    <source>
        <dbReference type="EMBL" id="MFD1546302.1"/>
    </source>
</evidence>
<accession>A0ABW4GUW1</accession>
<dbReference type="RefSeq" id="WP_219536388.1">
    <property type="nucleotide sequence ID" value="NZ_JAHKRM010000030.1"/>
</dbReference>
<sequence>MAATQQLTVQTAAELIAASIRAGGVIQAFGTGHSESLAMEIAGRAGGLVPTNKIALRDVVILGDSPP</sequence>
<name>A0ABW4GUW1_9ACTN</name>